<keyword evidence="9 10" id="KW-0472">Membrane</keyword>
<evidence type="ECO:0000256" key="4">
    <source>
        <dbReference type="ARBA" id="ARBA00022475"/>
    </source>
</evidence>
<dbReference type="RefSeq" id="WP_226765802.1">
    <property type="nucleotide sequence ID" value="NZ_BAAAEO010000001.1"/>
</dbReference>
<keyword evidence="7" id="KW-0653">Protein transport</keyword>
<evidence type="ECO:0000259" key="11">
    <source>
        <dbReference type="Pfam" id="PF21687"/>
    </source>
</evidence>
<evidence type="ECO:0000256" key="1">
    <source>
        <dbReference type="ARBA" id="ARBA00004533"/>
    </source>
</evidence>
<sequence>MKQKGIALIQVLLLSTILTVMLLSMHHQARQHLKLAQAVRDYTFANMALQSAEAEILFTMLSTQPALMHQSEGLQQWNFHGQPFEFNGVELIVQDTSGLLNAASPPEFLLTRFAERYGGPSALGRQLAAALADWQDKDNLPRLDGAEQQDYAEGFIRNSPIQYIEEWLFVKGVTPELFQHIRPLLTLFPQGVNLNQQPDALWQLSLDDTAYKELLLAREKGQLTSQLYETVTGRVVDEFDRFSTGPGYRINFTVQNGDVRLSREMTFRLMPYQKQPFDIYEYRMRTPPTDIMNAVSLN</sequence>
<protein>
    <recommendedName>
        <fullName evidence="11">T2SS protein K first SAM-like domain-containing protein</fullName>
    </recommendedName>
</protein>
<evidence type="ECO:0000256" key="2">
    <source>
        <dbReference type="ARBA" id="ARBA00007246"/>
    </source>
</evidence>
<evidence type="ECO:0000256" key="6">
    <source>
        <dbReference type="ARBA" id="ARBA00022692"/>
    </source>
</evidence>
<keyword evidence="5" id="KW-0997">Cell inner membrane</keyword>
<dbReference type="Proteomes" id="UP001501169">
    <property type="component" value="Unassembled WGS sequence"/>
</dbReference>
<reference evidence="12 13" key="1">
    <citation type="journal article" date="2019" name="Int. J. Syst. Evol. Microbiol.">
        <title>The Global Catalogue of Microorganisms (GCM) 10K type strain sequencing project: providing services to taxonomists for standard genome sequencing and annotation.</title>
        <authorList>
            <consortium name="The Broad Institute Genomics Platform"/>
            <consortium name="The Broad Institute Genome Sequencing Center for Infectious Disease"/>
            <person name="Wu L."/>
            <person name="Ma J."/>
        </authorList>
    </citation>
    <scope>NUCLEOTIDE SEQUENCE [LARGE SCALE GENOMIC DNA]</scope>
    <source>
        <strain evidence="12 13">JCM 14331</strain>
    </source>
</reference>
<evidence type="ECO:0000256" key="9">
    <source>
        <dbReference type="ARBA" id="ARBA00023136"/>
    </source>
</evidence>
<dbReference type="SUPFAM" id="SSF158544">
    <property type="entry name" value="GspK insert domain-like"/>
    <property type="match status" value="1"/>
</dbReference>
<evidence type="ECO:0000256" key="10">
    <source>
        <dbReference type="SAM" id="Phobius"/>
    </source>
</evidence>
<evidence type="ECO:0000256" key="7">
    <source>
        <dbReference type="ARBA" id="ARBA00022927"/>
    </source>
</evidence>
<evidence type="ECO:0000313" key="12">
    <source>
        <dbReference type="EMBL" id="GAA0538606.1"/>
    </source>
</evidence>
<proteinExistence type="inferred from homology"/>
<comment type="subcellular location">
    <subcellularLocation>
        <location evidence="1">Cell inner membrane</location>
    </subcellularLocation>
</comment>
<dbReference type="InterPro" id="IPR038072">
    <property type="entry name" value="GspK_central_sf"/>
</dbReference>
<dbReference type="EMBL" id="BAAAEO010000001">
    <property type="protein sequence ID" value="GAA0538606.1"/>
    <property type="molecule type" value="Genomic_DNA"/>
</dbReference>
<keyword evidence="8 10" id="KW-1133">Transmembrane helix</keyword>
<gene>
    <name evidence="12" type="ORF">GCM10009098_02660</name>
</gene>
<dbReference type="Pfam" id="PF21687">
    <property type="entry name" value="T2SSK_1st"/>
    <property type="match status" value="1"/>
</dbReference>
<keyword evidence="4" id="KW-1003">Cell membrane</keyword>
<organism evidence="12 13">
    <name type="scientific">Rheinheimera aquimaris</name>
    <dbReference type="NCBI Taxonomy" id="412437"/>
    <lineage>
        <taxon>Bacteria</taxon>
        <taxon>Pseudomonadati</taxon>
        <taxon>Pseudomonadota</taxon>
        <taxon>Gammaproteobacteria</taxon>
        <taxon>Chromatiales</taxon>
        <taxon>Chromatiaceae</taxon>
        <taxon>Rheinheimera</taxon>
    </lineage>
</organism>
<accession>A0ABN1DAM8</accession>
<feature type="domain" description="T2SS protein K first SAM-like" evidence="11">
    <location>
        <begin position="109"/>
        <end position="189"/>
    </location>
</feature>
<keyword evidence="6 10" id="KW-0812">Transmembrane</keyword>
<keyword evidence="3" id="KW-0813">Transport</keyword>
<dbReference type="InterPro" id="IPR005628">
    <property type="entry name" value="GspK"/>
</dbReference>
<evidence type="ECO:0000313" key="13">
    <source>
        <dbReference type="Proteomes" id="UP001501169"/>
    </source>
</evidence>
<evidence type="ECO:0000256" key="3">
    <source>
        <dbReference type="ARBA" id="ARBA00022448"/>
    </source>
</evidence>
<keyword evidence="13" id="KW-1185">Reference proteome</keyword>
<evidence type="ECO:0000256" key="8">
    <source>
        <dbReference type="ARBA" id="ARBA00022989"/>
    </source>
</evidence>
<comment type="caution">
    <text evidence="12">The sequence shown here is derived from an EMBL/GenBank/DDBJ whole genome shotgun (WGS) entry which is preliminary data.</text>
</comment>
<dbReference type="PANTHER" id="PTHR38831">
    <property type="entry name" value="TYPE II SECRETION SYSTEM PROTEIN K"/>
    <property type="match status" value="1"/>
</dbReference>
<dbReference type="PANTHER" id="PTHR38831:SF1">
    <property type="entry name" value="TYPE II SECRETION SYSTEM PROTEIN K-RELATED"/>
    <property type="match status" value="1"/>
</dbReference>
<comment type="similarity">
    <text evidence="2">Belongs to the GSP K family.</text>
</comment>
<name>A0ABN1DAM8_9GAMM</name>
<feature type="transmembrane region" description="Helical" evidence="10">
    <location>
        <begin position="6"/>
        <end position="25"/>
    </location>
</feature>
<dbReference type="InterPro" id="IPR049031">
    <property type="entry name" value="T2SSK_SAM-like_1st"/>
</dbReference>
<dbReference type="Gene3D" id="1.10.40.60">
    <property type="entry name" value="EpsJ-like"/>
    <property type="match status" value="1"/>
</dbReference>
<evidence type="ECO:0000256" key="5">
    <source>
        <dbReference type="ARBA" id="ARBA00022519"/>
    </source>
</evidence>